<feature type="domain" description="Histidine kinase/HSP90-like ATPase" evidence="7">
    <location>
        <begin position="24"/>
        <end position="177"/>
    </location>
</feature>
<dbReference type="Gene3D" id="3.30.565.10">
    <property type="entry name" value="Histidine kinase-like ATPase, C-terminal domain"/>
    <property type="match status" value="1"/>
</dbReference>
<evidence type="ECO:0000259" key="7">
    <source>
        <dbReference type="SMART" id="SM00387"/>
    </source>
</evidence>
<dbReference type="GO" id="GO:0005737">
    <property type="term" value="C:cytoplasm"/>
    <property type="evidence" value="ECO:0007669"/>
    <property type="project" value="UniProtKB-SubCell"/>
</dbReference>
<gene>
    <name evidence="5 8" type="primary">htpG</name>
    <name evidence="8" type="ORF">H6A12_07875</name>
</gene>
<evidence type="ECO:0000256" key="2">
    <source>
        <dbReference type="ARBA" id="ARBA00022741"/>
    </source>
</evidence>
<organism evidence="8 9">
    <name type="scientific">Merdimmobilis hominis</name>
    <dbReference type="NCBI Taxonomy" id="2897707"/>
    <lineage>
        <taxon>Bacteria</taxon>
        <taxon>Bacillati</taxon>
        <taxon>Bacillota</taxon>
        <taxon>Clostridia</taxon>
        <taxon>Eubacteriales</taxon>
        <taxon>Oscillospiraceae</taxon>
        <taxon>Merdimmobilis</taxon>
    </lineage>
</organism>
<dbReference type="InterPro" id="IPR036890">
    <property type="entry name" value="HATPase_C_sf"/>
</dbReference>
<dbReference type="SUPFAM" id="SSF110942">
    <property type="entry name" value="HSP90 C-terminal domain"/>
    <property type="match status" value="1"/>
</dbReference>
<reference evidence="8" key="1">
    <citation type="submission" date="2020-08" db="EMBL/GenBank/DDBJ databases">
        <authorList>
            <person name="Cejkova D."/>
            <person name="Kubasova T."/>
            <person name="Jahodarova E."/>
            <person name="Rychlik I."/>
        </authorList>
    </citation>
    <scope>NUCLEOTIDE SEQUENCE</scope>
    <source>
        <strain evidence="8">An559</strain>
    </source>
</reference>
<keyword evidence="2 5" id="KW-0547">Nucleotide-binding</keyword>
<dbReference type="Gene3D" id="3.30.230.80">
    <property type="match status" value="1"/>
</dbReference>
<feature type="binding site" evidence="6">
    <location>
        <position position="96"/>
    </location>
    <ligand>
        <name>ATP</name>
        <dbReference type="ChEBI" id="CHEBI:30616"/>
    </ligand>
</feature>
<feature type="binding site" evidence="6">
    <location>
        <begin position="117"/>
        <end position="122"/>
    </location>
    <ligand>
        <name>ATP</name>
        <dbReference type="ChEBI" id="CHEBI:30616"/>
    </ligand>
</feature>
<feature type="binding site" evidence="6">
    <location>
        <position position="77"/>
    </location>
    <ligand>
        <name>ATP</name>
        <dbReference type="ChEBI" id="CHEBI:30616"/>
    </ligand>
</feature>
<dbReference type="GO" id="GO:0005524">
    <property type="term" value="F:ATP binding"/>
    <property type="evidence" value="ECO:0007669"/>
    <property type="project" value="UniProtKB-UniRule"/>
</dbReference>
<dbReference type="Gene3D" id="3.40.50.11260">
    <property type="match status" value="1"/>
</dbReference>
<proteinExistence type="inferred from homology"/>
<evidence type="ECO:0000256" key="4">
    <source>
        <dbReference type="ARBA" id="ARBA00023186"/>
    </source>
</evidence>
<dbReference type="InterPro" id="IPR001404">
    <property type="entry name" value="Hsp90_fam"/>
</dbReference>
<keyword evidence="3 5" id="KW-0067">ATP-binding</keyword>
<feature type="region of interest" description="A; substrate-binding" evidence="5">
    <location>
        <begin position="1"/>
        <end position="341"/>
    </location>
</feature>
<dbReference type="PANTHER" id="PTHR11528">
    <property type="entry name" value="HEAT SHOCK PROTEIN 90 FAMILY MEMBER"/>
    <property type="match status" value="1"/>
</dbReference>
<feature type="region of interest" description="C" evidence="5">
    <location>
        <begin position="553"/>
        <end position="627"/>
    </location>
</feature>
<dbReference type="CDD" id="cd16927">
    <property type="entry name" value="HATPase_Hsp90-like"/>
    <property type="match status" value="1"/>
</dbReference>
<dbReference type="SMART" id="SM00387">
    <property type="entry name" value="HATPase_c"/>
    <property type="match status" value="1"/>
</dbReference>
<comment type="subcellular location">
    <subcellularLocation>
        <location evidence="5">Cytoplasm</location>
    </subcellularLocation>
</comment>
<comment type="caution">
    <text evidence="5">Lacks conserved residue(s) required for the propagation of feature annotation.</text>
</comment>
<name>A0A938X6Z5_9FIRM</name>
<dbReference type="AlphaFoldDB" id="A0A938X6Z5"/>
<protein>
    <recommendedName>
        <fullName evidence="5">Chaperone protein HtpG</fullName>
    </recommendedName>
    <alternativeName>
        <fullName evidence="5">Heat shock protein HtpG</fullName>
    </alternativeName>
    <alternativeName>
        <fullName evidence="5">High temperature protein G</fullName>
    </alternativeName>
</protein>
<dbReference type="SUPFAM" id="SSF54211">
    <property type="entry name" value="Ribosomal protein S5 domain 2-like"/>
    <property type="match status" value="1"/>
</dbReference>
<comment type="function">
    <text evidence="5">Molecular chaperone. Has ATPase activity.</text>
</comment>
<feature type="binding site" evidence="6">
    <location>
        <begin position="97"/>
        <end position="98"/>
    </location>
    <ligand>
        <name>ATP</name>
        <dbReference type="ChEBI" id="CHEBI:30616"/>
    </ligand>
</feature>
<comment type="caution">
    <text evidence="8">The sequence shown here is derived from an EMBL/GenBank/DDBJ whole genome shotgun (WGS) entry which is preliminary data.</text>
</comment>
<dbReference type="InterPro" id="IPR020568">
    <property type="entry name" value="Ribosomal_Su5_D2-typ_SF"/>
</dbReference>
<dbReference type="Pfam" id="PF00183">
    <property type="entry name" value="HSP90"/>
    <property type="match status" value="1"/>
</dbReference>
<feature type="binding site" evidence="6">
    <location>
        <position position="31"/>
    </location>
    <ligand>
        <name>ATP</name>
        <dbReference type="ChEBI" id="CHEBI:30616"/>
    </ligand>
</feature>
<evidence type="ECO:0000313" key="8">
    <source>
        <dbReference type="EMBL" id="MBM6921068.1"/>
    </source>
</evidence>
<evidence type="ECO:0000256" key="6">
    <source>
        <dbReference type="PIRSR" id="PIRSR002583-1"/>
    </source>
</evidence>
<dbReference type="HAMAP" id="MF_00505">
    <property type="entry name" value="HSP90"/>
    <property type="match status" value="1"/>
</dbReference>
<dbReference type="InterPro" id="IPR037196">
    <property type="entry name" value="HSP90_C"/>
</dbReference>
<keyword evidence="5" id="KW-0963">Cytoplasm</keyword>
<evidence type="ECO:0000256" key="1">
    <source>
        <dbReference type="ARBA" id="ARBA00008239"/>
    </source>
</evidence>
<dbReference type="PIRSF" id="PIRSF002583">
    <property type="entry name" value="Hsp90"/>
    <property type="match status" value="1"/>
</dbReference>
<dbReference type="InterPro" id="IPR019805">
    <property type="entry name" value="Heat_shock_protein_90_CS"/>
</dbReference>
<dbReference type="GO" id="GO:0140662">
    <property type="term" value="F:ATP-dependent protein folding chaperone"/>
    <property type="evidence" value="ECO:0007669"/>
    <property type="project" value="InterPro"/>
</dbReference>
<sequence>MAMKQFKAESKRLLDLMINSIYTHHEIFLRELISNASDAIDKLYYRTLKDGDTGLNRSDFSISIEPNKEARTLVIRDNGCGMTKDELENNLGVIAKSGSLSFKSEQEKSDDIDIIGQFGVGFYASFMVSDKVVVESRAFGSDEAWRWTSSGAEGYTVDPCNKPDHGTTITLHLKPDTDDEKFSDFLEEFRLRSLIKKYSDYIRYPIRMEVEKHRLKEGSENDYESYREVETINSMVPIWKKAKSEVTDEEYNRFYQEKFFDWKAPAKVIRTSTEGTATYEALLFIPSAAPMDYYTKEYEKGLALYASGVLIMEKCADLLPDYFSFVRGLVDSQDLSLNISREMLQHDRQLKLIASRLEKKIQSELSSMLKNDREAYESFFKAFGLQLKYGVYADYGTHKDVLKDLLLFASSNGDHPTTLAEYVSRMKEGQTEIYYACAETAARAAMLPQTEAVREKGYEILYLTDNVDEFALKMLMTYDEKPFKNVCADDLDLRTDEEKKEAEQQLSENKDLLAFLTESLDGKVKAVTLSNRLKSHPVCLSSEGAISIEMEKVLNAMPTGNESVKAQRVLEINASHPVFTKLCALYDTDKETLKSYASLLYTQALLIEGLPIDDPVAFSNEICKLMA</sequence>
<keyword evidence="4 5" id="KW-0143">Chaperone</keyword>
<dbReference type="PRINTS" id="PR00775">
    <property type="entry name" value="HEATSHOCK90"/>
</dbReference>
<dbReference type="SUPFAM" id="SSF55874">
    <property type="entry name" value="ATPase domain of HSP90 chaperone/DNA topoisomerase II/histidine kinase"/>
    <property type="match status" value="1"/>
</dbReference>
<comment type="similarity">
    <text evidence="1 5">Belongs to the heat shock protein 90 family.</text>
</comment>
<dbReference type="RefSeq" id="WP_204446631.1">
    <property type="nucleotide sequence ID" value="NZ_JACJKY010000011.1"/>
</dbReference>
<dbReference type="GO" id="GO:0051082">
    <property type="term" value="F:unfolded protein binding"/>
    <property type="evidence" value="ECO:0007669"/>
    <property type="project" value="UniProtKB-UniRule"/>
</dbReference>
<evidence type="ECO:0000256" key="5">
    <source>
        <dbReference type="HAMAP-Rule" id="MF_00505"/>
    </source>
</evidence>
<dbReference type="InterPro" id="IPR003594">
    <property type="entry name" value="HATPase_dom"/>
</dbReference>
<feature type="binding site" evidence="6">
    <location>
        <position position="90"/>
    </location>
    <ligand>
        <name>ATP</name>
        <dbReference type="ChEBI" id="CHEBI:30616"/>
    </ligand>
</feature>
<dbReference type="EMBL" id="JACJKY010000011">
    <property type="protein sequence ID" value="MBM6921068.1"/>
    <property type="molecule type" value="Genomic_DNA"/>
</dbReference>
<keyword evidence="5" id="KW-0346">Stress response</keyword>
<accession>A0A938X6Z5</accession>
<dbReference type="Proteomes" id="UP000774750">
    <property type="component" value="Unassembled WGS sequence"/>
</dbReference>
<evidence type="ECO:0000256" key="3">
    <source>
        <dbReference type="ARBA" id="ARBA00022840"/>
    </source>
</evidence>
<feature type="binding site" evidence="6">
    <location>
        <position position="82"/>
    </location>
    <ligand>
        <name>ATP</name>
        <dbReference type="ChEBI" id="CHEBI:30616"/>
    </ligand>
</feature>
<dbReference type="InterPro" id="IPR020575">
    <property type="entry name" value="Hsp90_N"/>
</dbReference>
<feature type="binding site" evidence="6">
    <location>
        <position position="35"/>
    </location>
    <ligand>
        <name>ATP</name>
        <dbReference type="ChEBI" id="CHEBI:30616"/>
    </ligand>
</feature>
<comment type="subunit">
    <text evidence="5">Homodimer.</text>
</comment>
<dbReference type="PROSITE" id="PS00298">
    <property type="entry name" value="HSP90"/>
    <property type="match status" value="1"/>
</dbReference>
<feature type="binding site" evidence="6">
    <location>
        <position position="341"/>
    </location>
    <ligand>
        <name>ATP</name>
        <dbReference type="ChEBI" id="CHEBI:30616"/>
    </ligand>
</feature>
<reference evidence="8" key="2">
    <citation type="journal article" date="2021" name="Sci. Rep.">
        <title>The distribution of antibiotic resistance genes in chicken gut microbiota commensals.</title>
        <authorList>
            <person name="Juricova H."/>
            <person name="Matiasovicova J."/>
            <person name="Kubasova T."/>
            <person name="Cejkova D."/>
            <person name="Rychlik I."/>
        </authorList>
    </citation>
    <scope>NUCLEOTIDE SEQUENCE</scope>
    <source>
        <strain evidence="8">An559</strain>
    </source>
</reference>
<dbReference type="GO" id="GO:0016887">
    <property type="term" value="F:ATP hydrolysis activity"/>
    <property type="evidence" value="ECO:0007669"/>
    <property type="project" value="InterPro"/>
</dbReference>
<dbReference type="Gene3D" id="1.20.120.790">
    <property type="entry name" value="Heat shock protein 90, C-terminal domain"/>
    <property type="match status" value="1"/>
</dbReference>
<dbReference type="NCBIfam" id="NF003555">
    <property type="entry name" value="PRK05218.1"/>
    <property type="match status" value="1"/>
</dbReference>
<feature type="binding site" evidence="6">
    <location>
        <position position="167"/>
    </location>
    <ligand>
        <name>ATP</name>
        <dbReference type="ChEBI" id="CHEBI:30616"/>
    </ligand>
</feature>
<keyword evidence="9" id="KW-1185">Reference proteome</keyword>
<dbReference type="Pfam" id="PF13589">
    <property type="entry name" value="HATPase_c_3"/>
    <property type="match status" value="1"/>
</dbReference>
<evidence type="ECO:0000313" key="9">
    <source>
        <dbReference type="Proteomes" id="UP000774750"/>
    </source>
</evidence>